<reference evidence="1 2" key="1">
    <citation type="submission" date="2013-12" db="EMBL/GenBank/DDBJ databases">
        <authorList>
            <consortium name="DOE Joint Genome Institute"/>
            <person name="Eisen J."/>
            <person name="Huntemann M."/>
            <person name="Han J."/>
            <person name="Chen A."/>
            <person name="Kyrpides N."/>
            <person name="Mavromatis K."/>
            <person name="Markowitz V."/>
            <person name="Palaniappan K."/>
            <person name="Ivanova N."/>
            <person name="Schaumberg A."/>
            <person name="Pati A."/>
            <person name="Liolios K."/>
            <person name="Nordberg H.P."/>
            <person name="Cantor M.N."/>
            <person name="Hua S.X."/>
            <person name="Woyke T."/>
        </authorList>
    </citation>
    <scope>NUCLEOTIDE SEQUENCE [LARGE SCALE GENOMIC DNA]</scope>
    <source>
        <strain evidence="1 2">DSM 23557</strain>
    </source>
</reference>
<keyword evidence="2" id="KW-1185">Reference proteome</keyword>
<dbReference type="KEGG" id="trd:THERU_04290"/>
<sequence length="69" mass="8326">MAGAKVERLIKELEDRKSFYERCLRKGERRRKRERDQFLTEKDRTILIESFVLGGIIENLITKVINRLF</sequence>
<proteinExistence type="predicted"/>
<name>W0DCK3_9AQUI</name>
<dbReference type="OrthoDB" id="15445at2"/>
<evidence type="ECO:0000313" key="1">
    <source>
        <dbReference type="EMBL" id="AHE96026.1"/>
    </source>
</evidence>
<dbReference type="EMBL" id="CP007028">
    <property type="protein sequence ID" value="AHE96026.1"/>
    <property type="molecule type" value="Genomic_DNA"/>
</dbReference>
<protein>
    <submittedName>
        <fullName evidence="1">Uncharacterized protein</fullName>
    </submittedName>
</protein>
<dbReference type="AlphaFoldDB" id="W0DCK3"/>
<organism evidence="2">
    <name type="scientific">Thermocrinis ruber</name>
    <dbReference type="NCBI Taxonomy" id="75906"/>
    <lineage>
        <taxon>Bacteria</taxon>
        <taxon>Pseudomonadati</taxon>
        <taxon>Aquificota</taxon>
        <taxon>Aquificia</taxon>
        <taxon>Aquificales</taxon>
        <taxon>Aquificaceae</taxon>
        <taxon>Thermocrinis</taxon>
    </lineage>
</organism>
<dbReference type="STRING" id="75906.THERU_04290"/>
<evidence type="ECO:0000313" key="2">
    <source>
        <dbReference type="Proteomes" id="UP000018914"/>
    </source>
</evidence>
<dbReference type="Proteomes" id="UP000018914">
    <property type="component" value="Chromosome"/>
</dbReference>
<dbReference type="HOGENOM" id="CLU_2774622_0_0_0"/>
<accession>W0DCK3</accession>
<gene>
    <name evidence="1" type="ORF">THERU_04290</name>
</gene>
<dbReference type="RefSeq" id="WP_025306031.1">
    <property type="nucleotide sequence ID" value="NZ_CP007028.1"/>
</dbReference>